<evidence type="ECO:0000256" key="1">
    <source>
        <dbReference type="SAM" id="Phobius"/>
    </source>
</evidence>
<dbReference type="Proteomes" id="UP000076405">
    <property type="component" value="Chromosome"/>
</dbReference>
<reference evidence="2 3" key="1">
    <citation type="journal article" date="2016" name="PLoS ONE">
        <title>The Identification of Novel Diagnostic Marker Genes for the Detection of Beer Spoiling Pediococcus damnosus Strains Using the BlAst Diagnostic Gene findEr.</title>
        <authorList>
            <person name="Behr J."/>
            <person name="Geissler A.J."/>
            <person name="Schmid J."/>
            <person name="Zehe A."/>
            <person name="Vogel R.F."/>
        </authorList>
    </citation>
    <scope>NUCLEOTIDE SEQUENCE [LARGE SCALE GENOMIC DNA]</scope>
    <source>
        <strain evidence="2 3">TMW 2.1533</strain>
    </source>
</reference>
<proteinExistence type="predicted"/>
<accession>A0AAC9B2J9</accession>
<protein>
    <recommendedName>
        <fullName evidence="4">Transmembrane protein</fullName>
    </recommendedName>
</protein>
<sequence>MCFVAVFVVLMQNCFVYFGVGVLFCVLAAGAACGCAAALVVPSLITNF</sequence>
<evidence type="ECO:0008006" key="4">
    <source>
        <dbReference type="Google" id="ProtNLM"/>
    </source>
</evidence>
<name>A0AAC9B2J9_9LACO</name>
<evidence type="ECO:0000313" key="2">
    <source>
        <dbReference type="EMBL" id="AMV62768.1"/>
    </source>
</evidence>
<keyword evidence="1" id="KW-0472">Membrane</keyword>
<evidence type="ECO:0000313" key="3">
    <source>
        <dbReference type="Proteomes" id="UP000076405"/>
    </source>
</evidence>
<organism evidence="2 3">
    <name type="scientific">Pediococcus damnosus</name>
    <dbReference type="NCBI Taxonomy" id="51663"/>
    <lineage>
        <taxon>Bacteria</taxon>
        <taxon>Bacillati</taxon>
        <taxon>Bacillota</taxon>
        <taxon>Bacilli</taxon>
        <taxon>Lactobacillales</taxon>
        <taxon>Lactobacillaceae</taxon>
        <taxon>Pediococcus</taxon>
    </lineage>
</organism>
<keyword evidence="1" id="KW-1133">Transmembrane helix</keyword>
<dbReference type="AlphaFoldDB" id="A0AAC9B2J9"/>
<gene>
    <name evidence="2" type="ORF">ADU70_1278</name>
</gene>
<dbReference type="EMBL" id="CP012275">
    <property type="protein sequence ID" value="AMV62768.1"/>
    <property type="molecule type" value="Genomic_DNA"/>
</dbReference>
<feature type="transmembrane region" description="Helical" evidence="1">
    <location>
        <begin position="15"/>
        <end position="41"/>
    </location>
</feature>
<keyword evidence="1" id="KW-0812">Transmembrane</keyword>